<dbReference type="OrthoDB" id="3799035at2759"/>
<evidence type="ECO:0000259" key="1">
    <source>
        <dbReference type="Pfam" id="PF07727"/>
    </source>
</evidence>
<feature type="domain" description="Reverse transcriptase Ty1/copia-type" evidence="1">
    <location>
        <begin position="231"/>
        <end position="316"/>
    </location>
</feature>
<dbReference type="Pfam" id="PF07727">
    <property type="entry name" value="RVT_2"/>
    <property type="match status" value="2"/>
</dbReference>
<feature type="domain" description="Reverse transcriptase Ty1/copia-type" evidence="1">
    <location>
        <begin position="144"/>
        <end position="220"/>
    </location>
</feature>
<dbReference type="PANTHER" id="PTHR11439:SF515">
    <property type="entry name" value="GAG-POL POLYPROTEIN"/>
    <property type="match status" value="1"/>
</dbReference>
<dbReference type="Pfam" id="PF14223">
    <property type="entry name" value="Retrotran_gag_2"/>
    <property type="match status" value="1"/>
</dbReference>
<dbReference type="CDD" id="cd09272">
    <property type="entry name" value="RNase_HI_RT_Ty1"/>
    <property type="match status" value="1"/>
</dbReference>
<reference evidence="2" key="1">
    <citation type="submission" date="2020-06" db="EMBL/GenBank/DDBJ databases">
        <title>Draft genome sequences of strains closely related to Aspergillus parafelis and Aspergillus hiratsukae.</title>
        <authorList>
            <person name="Dos Santos R.A.C."/>
            <person name="Rivero-Menendez O."/>
            <person name="Steenwyk J.L."/>
            <person name="Mead M.E."/>
            <person name="Goldman G.H."/>
            <person name="Alastruey-Izquierdo A."/>
            <person name="Rokas A."/>
        </authorList>
    </citation>
    <scope>NUCLEOTIDE SEQUENCE</scope>
    <source>
        <strain evidence="2">CNM-CM5623</strain>
    </source>
</reference>
<evidence type="ECO:0000313" key="3">
    <source>
        <dbReference type="Proteomes" id="UP000654922"/>
    </source>
</evidence>
<dbReference type="PANTHER" id="PTHR11439">
    <property type="entry name" value="GAG-POL-RELATED RETROTRANSPOSON"/>
    <property type="match status" value="1"/>
</dbReference>
<dbReference type="EMBL" id="JACBAE010001328">
    <property type="protein sequence ID" value="KAF7164704.1"/>
    <property type="molecule type" value="Genomic_DNA"/>
</dbReference>
<sequence>MPQVDLHKLPLLTGADSYQTWSEAVKTYLRSQGVWRTVNGTHKKLEVDLILYPQLLEAGRQTRSSDNTELIKQQERIEKAIQEWEETDDKAHRAICSTLSYAIRHEVIDLESSKAVWDYLNNKYNMTADVQSFEGLQTAINMVYVAKGYAQIPGINFDQTFSPTAKPATVRLFFVLVAILGYHYIKADIKLAFLQGKFFNGKVVYLKQPQGFDDGSGRPSKVDECLFFNTHGVLLILHVDDMEIAGPSKQIAEGVCEAIRKLFDVLLIGPASYYLGMKIDLDIEKRQVKLSQRAYLQRLVDAFNPHSVKTAAMPMEEGAWLVKSDQPVGHDLELKERYGAGPHDAKDVMHKLGIVVGYVDADYAGCIDTRRSTTGYVFMFGNGPISWASKLQSVVSLSTCEAEYTAIVHAAKEAIWLTYLLEDITHNAQFHARSKHIDINCHWIREAIVKKQVFLQHLSSDKMIADLMTKPLGRLKFDQFFKALGLA</sequence>
<protein>
    <recommendedName>
        <fullName evidence="1">Reverse transcriptase Ty1/copia-type domain-containing protein</fullName>
    </recommendedName>
</protein>
<dbReference type="InterPro" id="IPR013103">
    <property type="entry name" value="RVT_2"/>
</dbReference>
<organism evidence="2 3">
    <name type="scientific">Aspergillus felis</name>
    <dbReference type="NCBI Taxonomy" id="1287682"/>
    <lineage>
        <taxon>Eukaryota</taxon>
        <taxon>Fungi</taxon>
        <taxon>Dikarya</taxon>
        <taxon>Ascomycota</taxon>
        <taxon>Pezizomycotina</taxon>
        <taxon>Eurotiomycetes</taxon>
        <taxon>Eurotiomycetidae</taxon>
        <taxon>Eurotiales</taxon>
        <taxon>Aspergillaceae</taxon>
        <taxon>Aspergillus</taxon>
        <taxon>Aspergillus subgen. Fumigati</taxon>
    </lineage>
</organism>
<evidence type="ECO:0000313" key="2">
    <source>
        <dbReference type="EMBL" id="KAF7164704.1"/>
    </source>
</evidence>
<comment type="caution">
    <text evidence="2">The sequence shown here is derived from an EMBL/GenBank/DDBJ whole genome shotgun (WGS) entry which is preliminary data.</text>
</comment>
<name>A0A8H6Q2N6_9EURO</name>
<dbReference type="AlphaFoldDB" id="A0A8H6Q2N6"/>
<accession>A0A8H6Q2N6</accession>
<gene>
    <name evidence="2" type="ORF">CNMCM5623_009117</name>
</gene>
<proteinExistence type="predicted"/>
<dbReference type="Proteomes" id="UP000654922">
    <property type="component" value="Unassembled WGS sequence"/>
</dbReference>